<gene>
    <name evidence="1" type="ORF">M5K25_027991</name>
</gene>
<evidence type="ECO:0000313" key="2">
    <source>
        <dbReference type="Proteomes" id="UP001552299"/>
    </source>
</evidence>
<keyword evidence="2" id="KW-1185">Reference proteome</keyword>
<proteinExistence type="predicted"/>
<dbReference type="Proteomes" id="UP001552299">
    <property type="component" value="Unassembled WGS sequence"/>
</dbReference>
<reference evidence="1 2" key="1">
    <citation type="journal article" date="2024" name="Plant Biotechnol. J.">
        <title>Dendrobium thyrsiflorum genome and its molecular insights into genes involved in important horticultural traits.</title>
        <authorList>
            <person name="Chen B."/>
            <person name="Wang J.Y."/>
            <person name="Zheng P.J."/>
            <person name="Li K.L."/>
            <person name="Liang Y.M."/>
            <person name="Chen X.F."/>
            <person name="Zhang C."/>
            <person name="Zhao X."/>
            <person name="He X."/>
            <person name="Zhang G.Q."/>
            <person name="Liu Z.J."/>
            <person name="Xu Q."/>
        </authorList>
    </citation>
    <scope>NUCLEOTIDE SEQUENCE [LARGE SCALE GENOMIC DNA]</scope>
    <source>
        <strain evidence="1">GZMU011</strain>
    </source>
</reference>
<evidence type="ECO:0000313" key="1">
    <source>
        <dbReference type="EMBL" id="KAL0903600.1"/>
    </source>
</evidence>
<organism evidence="1 2">
    <name type="scientific">Dendrobium thyrsiflorum</name>
    <name type="common">Pinecone-like raceme dendrobium</name>
    <name type="synonym">Orchid</name>
    <dbReference type="NCBI Taxonomy" id="117978"/>
    <lineage>
        <taxon>Eukaryota</taxon>
        <taxon>Viridiplantae</taxon>
        <taxon>Streptophyta</taxon>
        <taxon>Embryophyta</taxon>
        <taxon>Tracheophyta</taxon>
        <taxon>Spermatophyta</taxon>
        <taxon>Magnoliopsida</taxon>
        <taxon>Liliopsida</taxon>
        <taxon>Asparagales</taxon>
        <taxon>Orchidaceae</taxon>
        <taxon>Epidendroideae</taxon>
        <taxon>Malaxideae</taxon>
        <taxon>Dendrobiinae</taxon>
        <taxon>Dendrobium</taxon>
    </lineage>
</organism>
<accession>A0ABD0TV77</accession>
<protein>
    <submittedName>
        <fullName evidence="1">Uncharacterized protein</fullName>
    </submittedName>
</protein>
<dbReference type="AlphaFoldDB" id="A0ABD0TV77"/>
<dbReference type="EMBL" id="JANQDX010000020">
    <property type="protein sequence ID" value="KAL0903600.1"/>
    <property type="molecule type" value="Genomic_DNA"/>
</dbReference>
<name>A0ABD0TV77_DENTH</name>
<sequence>MSSGSIPAESKHLQVEAVTTCFAKLYEPKVLVEWTSQYSFIRRCGLDPLHLDNGIRWNLKYSHHIAHPFQFVGISSLNDHPHNDLLAPFVEDSPSLVQGRVQM</sequence>
<comment type="caution">
    <text evidence="1">The sequence shown here is derived from an EMBL/GenBank/DDBJ whole genome shotgun (WGS) entry which is preliminary data.</text>
</comment>